<organism evidence="2 3">
    <name type="scientific">Thalassiosira oceanica</name>
    <name type="common">Marine diatom</name>
    <dbReference type="NCBI Taxonomy" id="159749"/>
    <lineage>
        <taxon>Eukaryota</taxon>
        <taxon>Sar</taxon>
        <taxon>Stramenopiles</taxon>
        <taxon>Ochrophyta</taxon>
        <taxon>Bacillariophyta</taxon>
        <taxon>Coscinodiscophyceae</taxon>
        <taxon>Thalassiosirophycidae</taxon>
        <taxon>Thalassiosirales</taxon>
        <taxon>Thalassiosiraceae</taxon>
        <taxon>Thalassiosira</taxon>
    </lineage>
</organism>
<feature type="region of interest" description="Disordered" evidence="1">
    <location>
        <begin position="1"/>
        <end position="117"/>
    </location>
</feature>
<evidence type="ECO:0000313" key="3">
    <source>
        <dbReference type="Proteomes" id="UP000266841"/>
    </source>
</evidence>
<feature type="compositionally biased region" description="Basic and acidic residues" evidence="1">
    <location>
        <begin position="83"/>
        <end position="117"/>
    </location>
</feature>
<feature type="compositionally biased region" description="Basic and acidic residues" evidence="1">
    <location>
        <begin position="34"/>
        <end position="43"/>
    </location>
</feature>
<sequence length="193" mass="21425">QEGFDVPISVISNAYDSDKLVPPGKHGSSARPNDQSHLRRESSHGGLRGLPAEEDTGREEGRRKVEIRAGQASQERRRRHRVRDSGRHSPRDEGDAAADGRREDRAMLGRRDRSVLEPPVRERVEGQGRCHGHGDRGGGGESPRLCACASFSTLTPRIIENMKHRAILADARFHRELIEYVTVVDEEAGENAV</sequence>
<protein>
    <submittedName>
        <fullName evidence="2">Uncharacterized protein</fullName>
    </submittedName>
</protein>
<evidence type="ECO:0000256" key="1">
    <source>
        <dbReference type="SAM" id="MobiDB-lite"/>
    </source>
</evidence>
<proteinExistence type="predicted"/>
<gene>
    <name evidence="2" type="ORF">THAOC_37343</name>
</gene>
<feature type="compositionally biased region" description="Basic and acidic residues" evidence="1">
    <location>
        <begin position="122"/>
        <end position="138"/>
    </location>
</feature>
<accession>K0QYI3</accession>
<dbReference type="Proteomes" id="UP000266841">
    <property type="component" value="Unassembled WGS sequence"/>
</dbReference>
<feature type="region of interest" description="Disordered" evidence="1">
    <location>
        <begin position="122"/>
        <end position="141"/>
    </location>
</feature>
<dbReference type="EMBL" id="AGNL01050116">
    <property type="protein sequence ID" value="EJK44143.1"/>
    <property type="molecule type" value="Genomic_DNA"/>
</dbReference>
<evidence type="ECO:0000313" key="2">
    <source>
        <dbReference type="EMBL" id="EJK44143.1"/>
    </source>
</evidence>
<feature type="non-terminal residue" evidence="2">
    <location>
        <position position="1"/>
    </location>
</feature>
<feature type="compositionally biased region" description="Basic and acidic residues" evidence="1">
    <location>
        <begin position="58"/>
        <end position="67"/>
    </location>
</feature>
<name>K0QYI3_THAOC</name>
<keyword evidence="3" id="KW-1185">Reference proteome</keyword>
<reference evidence="2 3" key="1">
    <citation type="journal article" date="2012" name="Genome Biol.">
        <title>Genome and low-iron response of an oceanic diatom adapted to chronic iron limitation.</title>
        <authorList>
            <person name="Lommer M."/>
            <person name="Specht M."/>
            <person name="Roy A.S."/>
            <person name="Kraemer L."/>
            <person name="Andreson R."/>
            <person name="Gutowska M.A."/>
            <person name="Wolf J."/>
            <person name="Bergner S.V."/>
            <person name="Schilhabel M.B."/>
            <person name="Klostermeier U.C."/>
            <person name="Beiko R.G."/>
            <person name="Rosenstiel P."/>
            <person name="Hippler M."/>
            <person name="Laroche J."/>
        </authorList>
    </citation>
    <scope>NUCLEOTIDE SEQUENCE [LARGE SCALE GENOMIC DNA]</scope>
    <source>
        <strain evidence="2 3">CCMP1005</strain>
    </source>
</reference>
<dbReference type="AlphaFoldDB" id="K0QYI3"/>
<comment type="caution">
    <text evidence="2">The sequence shown here is derived from an EMBL/GenBank/DDBJ whole genome shotgun (WGS) entry which is preliminary data.</text>
</comment>